<name>A0ACC0GWC1_9ERIC</name>
<evidence type="ECO:0000313" key="2">
    <source>
        <dbReference type="Proteomes" id="UP001060215"/>
    </source>
</evidence>
<proteinExistence type="predicted"/>
<dbReference type="EMBL" id="CM045766">
    <property type="protein sequence ID" value="KAI8004401.1"/>
    <property type="molecule type" value="Genomic_DNA"/>
</dbReference>
<comment type="caution">
    <text evidence="1">The sequence shown here is derived from an EMBL/GenBank/DDBJ whole genome shotgun (WGS) entry which is preliminary data.</text>
</comment>
<sequence length="275" mass="31616">MEGRKWEDLNEDCLVNALGRVGIESLLMEVPFVCKSWFKATLNPLCWRHLVFPQITHLPWYTDSFTSRLIREYRLQGRFSVTALVKSLIKRSDRSITHLKLPGCCSEEALFYAADECPNLRTLVIPYDFSDEHMFKIPNLVTNWKKLEFLKLGISCQIKEIIAQISIHCKNFVGLAIKRAQIEKNEATAIVTLLPNINYLGLKEASIQRQYLVMILKGCKKLEYVDVRMCLGFDEGDGDILKLASHIRTFRHEGSHLVDLICFSYIFYPDGYGSG</sequence>
<organism evidence="1 2">
    <name type="scientific">Camellia lanceoleosa</name>
    <dbReference type="NCBI Taxonomy" id="1840588"/>
    <lineage>
        <taxon>Eukaryota</taxon>
        <taxon>Viridiplantae</taxon>
        <taxon>Streptophyta</taxon>
        <taxon>Embryophyta</taxon>
        <taxon>Tracheophyta</taxon>
        <taxon>Spermatophyta</taxon>
        <taxon>Magnoliopsida</taxon>
        <taxon>eudicotyledons</taxon>
        <taxon>Gunneridae</taxon>
        <taxon>Pentapetalae</taxon>
        <taxon>asterids</taxon>
        <taxon>Ericales</taxon>
        <taxon>Theaceae</taxon>
        <taxon>Camellia</taxon>
    </lineage>
</organism>
<protein>
    <submittedName>
        <fullName evidence="1">F-box/LRR-repeat protein</fullName>
    </submittedName>
</protein>
<reference evidence="1 2" key="1">
    <citation type="journal article" date="2022" name="Plant J.">
        <title>Chromosome-level genome of Camellia lanceoleosa provides a valuable resource for understanding genome evolution and self-incompatibility.</title>
        <authorList>
            <person name="Gong W."/>
            <person name="Xiao S."/>
            <person name="Wang L."/>
            <person name="Liao Z."/>
            <person name="Chang Y."/>
            <person name="Mo W."/>
            <person name="Hu G."/>
            <person name="Li W."/>
            <person name="Zhao G."/>
            <person name="Zhu H."/>
            <person name="Hu X."/>
            <person name="Ji K."/>
            <person name="Xiang X."/>
            <person name="Song Q."/>
            <person name="Yuan D."/>
            <person name="Jin S."/>
            <person name="Zhang L."/>
        </authorList>
    </citation>
    <scope>NUCLEOTIDE SEQUENCE [LARGE SCALE GENOMIC DNA]</scope>
    <source>
        <strain evidence="1">SQ_2022a</strain>
    </source>
</reference>
<evidence type="ECO:0000313" key="1">
    <source>
        <dbReference type="EMBL" id="KAI8004401.1"/>
    </source>
</evidence>
<gene>
    <name evidence="1" type="ORF">LOK49_LG08G02406</name>
</gene>
<dbReference type="Proteomes" id="UP001060215">
    <property type="component" value="Chromosome 9"/>
</dbReference>
<keyword evidence="2" id="KW-1185">Reference proteome</keyword>
<accession>A0ACC0GWC1</accession>